<sequence length="125" mass="13291">MSKQIISSSVFFLPLVLVAILPASHGQSCETALDSPLAGHLDLIISYMKLRGFNQCCQKECNNESCSTLLRMETASLKLCSNPCTGCISCGDIATCLSKMRASCCARGRVQGTMSCGKFTLGVSP</sequence>
<evidence type="ECO:0000313" key="2">
    <source>
        <dbReference type="EMBL" id="PTQ35961.1"/>
    </source>
</evidence>
<accession>A0A2R6WQ10</accession>
<keyword evidence="1" id="KW-0732">Signal</keyword>
<name>A0A2R6WQ10_MARPO</name>
<dbReference type="OrthoDB" id="10317893at2759"/>
<dbReference type="Gramene" id="Mp7g19280.1">
    <property type="protein sequence ID" value="Mp7g19280.1.cds1"/>
    <property type="gene ID" value="Mp7g19280"/>
</dbReference>
<organism evidence="2 3">
    <name type="scientific">Marchantia polymorpha</name>
    <name type="common">Common liverwort</name>
    <name type="synonym">Marchantia aquatica</name>
    <dbReference type="NCBI Taxonomy" id="3197"/>
    <lineage>
        <taxon>Eukaryota</taxon>
        <taxon>Viridiplantae</taxon>
        <taxon>Streptophyta</taxon>
        <taxon>Embryophyta</taxon>
        <taxon>Marchantiophyta</taxon>
        <taxon>Marchantiopsida</taxon>
        <taxon>Marchantiidae</taxon>
        <taxon>Marchantiales</taxon>
        <taxon>Marchantiaceae</taxon>
        <taxon>Marchantia</taxon>
    </lineage>
</organism>
<feature type="signal peptide" evidence="1">
    <location>
        <begin position="1"/>
        <end position="26"/>
    </location>
</feature>
<dbReference type="AlphaFoldDB" id="A0A2R6WQ10"/>
<evidence type="ECO:0000256" key="1">
    <source>
        <dbReference type="SAM" id="SignalP"/>
    </source>
</evidence>
<feature type="chain" id="PRO_5015342803" evidence="1">
    <location>
        <begin position="27"/>
        <end position="125"/>
    </location>
</feature>
<reference evidence="3" key="1">
    <citation type="journal article" date="2017" name="Cell">
        <title>Insights into land plant evolution garnered from the Marchantia polymorpha genome.</title>
        <authorList>
            <person name="Bowman J.L."/>
            <person name="Kohchi T."/>
            <person name="Yamato K.T."/>
            <person name="Jenkins J."/>
            <person name="Shu S."/>
            <person name="Ishizaki K."/>
            <person name="Yamaoka S."/>
            <person name="Nishihama R."/>
            <person name="Nakamura Y."/>
            <person name="Berger F."/>
            <person name="Adam C."/>
            <person name="Aki S.S."/>
            <person name="Althoff F."/>
            <person name="Araki T."/>
            <person name="Arteaga-Vazquez M.A."/>
            <person name="Balasubrmanian S."/>
            <person name="Barry K."/>
            <person name="Bauer D."/>
            <person name="Boehm C.R."/>
            <person name="Briginshaw L."/>
            <person name="Caballero-Perez J."/>
            <person name="Catarino B."/>
            <person name="Chen F."/>
            <person name="Chiyoda S."/>
            <person name="Chovatia M."/>
            <person name="Davies K.M."/>
            <person name="Delmans M."/>
            <person name="Demura T."/>
            <person name="Dierschke T."/>
            <person name="Dolan L."/>
            <person name="Dorantes-Acosta A.E."/>
            <person name="Eklund D.M."/>
            <person name="Florent S.N."/>
            <person name="Flores-Sandoval E."/>
            <person name="Fujiyama A."/>
            <person name="Fukuzawa H."/>
            <person name="Galik B."/>
            <person name="Grimanelli D."/>
            <person name="Grimwood J."/>
            <person name="Grossniklaus U."/>
            <person name="Hamada T."/>
            <person name="Haseloff J."/>
            <person name="Hetherington A.J."/>
            <person name="Higo A."/>
            <person name="Hirakawa Y."/>
            <person name="Hundley H.N."/>
            <person name="Ikeda Y."/>
            <person name="Inoue K."/>
            <person name="Inoue S.I."/>
            <person name="Ishida S."/>
            <person name="Jia Q."/>
            <person name="Kakita M."/>
            <person name="Kanazawa T."/>
            <person name="Kawai Y."/>
            <person name="Kawashima T."/>
            <person name="Kennedy M."/>
            <person name="Kinose K."/>
            <person name="Kinoshita T."/>
            <person name="Kohara Y."/>
            <person name="Koide E."/>
            <person name="Komatsu K."/>
            <person name="Kopischke S."/>
            <person name="Kubo M."/>
            <person name="Kyozuka J."/>
            <person name="Lagercrantz U."/>
            <person name="Lin S.S."/>
            <person name="Lindquist E."/>
            <person name="Lipzen A.M."/>
            <person name="Lu C.W."/>
            <person name="De Luna E."/>
            <person name="Martienssen R.A."/>
            <person name="Minamino N."/>
            <person name="Mizutani M."/>
            <person name="Mizutani M."/>
            <person name="Mochizuki N."/>
            <person name="Monte I."/>
            <person name="Mosher R."/>
            <person name="Nagasaki H."/>
            <person name="Nakagami H."/>
            <person name="Naramoto S."/>
            <person name="Nishitani K."/>
            <person name="Ohtani M."/>
            <person name="Okamoto T."/>
            <person name="Okumura M."/>
            <person name="Phillips J."/>
            <person name="Pollak B."/>
            <person name="Reinders A."/>
            <person name="Rovekamp M."/>
            <person name="Sano R."/>
            <person name="Sawa S."/>
            <person name="Schmid M.W."/>
            <person name="Shirakawa M."/>
            <person name="Solano R."/>
            <person name="Spunde A."/>
            <person name="Suetsugu N."/>
            <person name="Sugano S."/>
            <person name="Sugiyama A."/>
            <person name="Sun R."/>
            <person name="Suzuki Y."/>
            <person name="Takenaka M."/>
            <person name="Takezawa D."/>
            <person name="Tomogane H."/>
            <person name="Tsuzuki M."/>
            <person name="Ueda T."/>
            <person name="Umeda M."/>
            <person name="Ward J.M."/>
            <person name="Watanabe Y."/>
            <person name="Yazaki K."/>
            <person name="Yokoyama R."/>
            <person name="Yoshitake Y."/>
            <person name="Yotsui I."/>
            <person name="Zachgo S."/>
            <person name="Schmutz J."/>
        </authorList>
    </citation>
    <scope>NUCLEOTIDE SEQUENCE [LARGE SCALE GENOMIC DNA]</scope>
    <source>
        <strain evidence="3">Tak-1</strain>
    </source>
</reference>
<dbReference type="Proteomes" id="UP000244005">
    <property type="component" value="Unassembled WGS sequence"/>
</dbReference>
<protein>
    <submittedName>
        <fullName evidence="2">Uncharacterized protein</fullName>
    </submittedName>
</protein>
<evidence type="ECO:0000313" key="3">
    <source>
        <dbReference type="Proteomes" id="UP000244005"/>
    </source>
</evidence>
<gene>
    <name evidence="2" type="ORF">MARPO_0067s0050</name>
</gene>
<dbReference type="EMBL" id="KZ772739">
    <property type="protein sequence ID" value="PTQ35961.1"/>
    <property type="molecule type" value="Genomic_DNA"/>
</dbReference>
<proteinExistence type="predicted"/>
<keyword evidence="3" id="KW-1185">Reference proteome</keyword>